<keyword evidence="2" id="KW-0378">Hydrolase</keyword>
<dbReference type="GO" id="GO:0016787">
    <property type="term" value="F:hydrolase activity"/>
    <property type="evidence" value="ECO:0007669"/>
    <property type="project" value="UniProtKB-KW"/>
</dbReference>
<evidence type="ECO:0000313" key="4">
    <source>
        <dbReference type="EMBL" id="KAF4965210.1"/>
    </source>
</evidence>
<evidence type="ECO:0000256" key="2">
    <source>
        <dbReference type="ARBA" id="ARBA00022801"/>
    </source>
</evidence>
<dbReference type="Proteomes" id="UP000622797">
    <property type="component" value="Unassembled WGS sequence"/>
</dbReference>
<reference evidence="4" key="1">
    <citation type="journal article" date="2020" name="BMC Genomics">
        <title>Correction to: Identification and distribution of gene clusters required for synthesis of sphingolipid metabolism inhibitors in diverse species of the filamentous fungus Fusarium.</title>
        <authorList>
            <person name="Kim H.S."/>
            <person name="Lohmar J.M."/>
            <person name="Busman M."/>
            <person name="Brown D.W."/>
            <person name="Naumann T.A."/>
            <person name="Divon H.H."/>
            <person name="Lysoe E."/>
            <person name="Uhlig S."/>
            <person name="Proctor R.H."/>
        </authorList>
    </citation>
    <scope>NUCLEOTIDE SEQUENCE</scope>
    <source>
        <strain evidence="4">NRRL 20472</strain>
    </source>
</reference>
<dbReference type="Pfam" id="PF00144">
    <property type="entry name" value="Beta-lactamase"/>
    <property type="match status" value="1"/>
</dbReference>
<protein>
    <recommendedName>
        <fullName evidence="3">Beta-lactamase-related domain-containing protein</fullName>
    </recommendedName>
</protein>
<dbReference type="PANTHER" id="PTHR43283:SF17">
    <property type="entry name" value="(LOVD), PUTATIVE (AFU_ORTHOLOGUE AFUA_5G00920)-RELATED"/>
    <property type="match status" value="1"/>
</dbReference>
<evidence type="ECO:0000259" key="3">
    <source>
        <dbReference type="Pfam" id="PF00144"/>
    </source>
</evidence>
<dbReference type="AlphaFoldDB" id="A0A8H4X8H3"/>
<comment type="similarity">
    <text evidence="1">Belongs to the class-A beta-lactamase family.</text>
</comment>
<evidence type="ECO:0000256" key="1">
    <source>
        <dbReference type="ARBA" id="ARBA00009009"/>
    </source>
</evidence>
<name>A0A8H4X8H3_9HYPO</name>
<keyword evidence="5" id="KW-1185">Reference proteome</keyword>
<accession>A0A8H4X8H3</accession>
<evidence type="ECO:0000313" key="5">
    <source>
        <dbReference type="Proteomes" id="UP000622797"/>
    </source>
</evidence>
<dbReference type="EMBL" id="JABEXW010000365">
    <property type="protein sequence ID" value="KAF4965210.1"/>
    <property type="molecule type" value="Genomic_DNA"/>
</dbReference>
<sequence length="400" mass="43671">MTTGTSAIDDVLNQFTSSETGLCGAAVVVKGENGETLFSSAAGKLSRKQDSNPFTTDTVGWLASMSKLVTSVAALQLVDRGLITLDEDIGKHVPYLNKVQILDSFDNDGKPIYTKPSTPITLRQLLTHQSGFGYEGSEPKLLQLASYNGSEPDDAHLEDRMQIPLTFEPGTSFAYGKSVDWAGFTVAHIQQTCLEEYMKDNIFKVLGMDSTTFFISKRPDLKIRRAEIEQRALEPGLLTSHGSANIEEADIEVGGGGLFGSASDFSKLLGALVSRDSRIFSNDTTFDKLFEPQLKGTSAAILQQICETKPYSAIPITVSDTYKPVPVNHSLCGGVMMEDVPGKRKAGSVGWRGMINSDFWIDPQTGIAVVVFLQNWPYNNTVSLELSARLEEEIYNVWGK</sequence>
<dbReference type="InterPro" id="IPR012338">
    <property type="entry name" value="Beta-lactam/transpept-like"/>
</dbReference>
<organism evidence="4 5">
    <name type="scientific">Fusarium sarcochroum</name>
    <dbReference type="NCBI Taxonomy" id="1208366"/>
    <lineage>
        <taxon>Eukaryota</taxon>
        <taxon>Fungi</taxon>
        <taxon>Dikarya</taxon>
        <taxon>Ascomycota</taxon>
        <taxon>Pezizomycotina</taxon>
        <taxon>Sordariomycetes</taxon>
        <taxon>Hypocreomycetidae</taxon>
        <taxon>Hypocreales</taxon>
        <taxon>Nectriaceae</taxon>
        <taxon>Fusarium</taxon>
        <taxon>Fusarium lateritium species complex</taxon>
    </lineage>
</organism>
<dbReference type="SUPFAM" id="SSF56601">
    <property type="entry name" value="beta-lactamase/transpeptidase-like"/>
    <property type="match status" value="1"/>
</dbReference>
<gene>
    <name evidence="4" type="ORF">FSARC_6972</name>
</gene>
<dbReference type="OrthoDB" id="428260at2759"/>
<comment type="caution">
    <text evidence="4">The sequence shown here is derived from an EMBL/GenBank/DDBJ whole genome shotgun (WGS) entry which is preliminary data.</text>
</comment>
<dbReference type="InterPro" id="IPR050789">
    <property type="entry name" value="Diverse_Enzym_Activities"/>
</dbReference>
<proteinExistence type="inferred from homology"/>
<feature type="domain" description="Beta-lactamase-related" evidence="3">
    <location>
        <begin position="24"/>
        <end position="378"/>
    </location>
</feature>
<dbReference type="InterPro" id="IPR001466">
    <property type="entry name" value="Beta-lactam-related"/>
</dbReference>
<reference evidence="4" key="2">
    <citation type="submission" date="2020-05" db="EMBL/GenBank/DDBJ databases">
        <authorList>
            <person name="Kim H.-S."/>
            <person name="Proctor R.H."/>
            <person name="Brown D.W."/>
        </authorList>
    </citation>
    <scope>NUCLEOTIDE SEQUENCE</scope>
    <source>
        <strain evidence="4">NRRL 20472</strain>
    </source>
</reference>
<dbReference type="PANTHER" id="PTHR43283">
    <property type="entry name" value="BETA-LACTAMASE-RELATED"/>
    <property type="match status" value="1"/>
</dbReference>
<dbReference type="Gene3D" id="3.40.710.10">
    <property type="entry name" value="DD-peptidase/beta-lactamase superfamily"/>
    <property type="match status" value="1"/>
</dbReference>